<dbReference type="EMBL" id="SJPO01000008">
    <property type="protein sequence ID" value="TWT74642.1"/>
    <property type="molecule type" value="Genomic_DNA"/>
</dbReference>
<reference evidence="2 3" key="1">
    <citation type="submission" date="2019-02" db="EMBL/GenBank/DDBJ databases">
        <title>Deep-cultivation of Planctomycetes and their phenomic and genomic characterization uncovers novel biology.</title>
        <authorList>
            <person name="Wiegand S."/>
            <person name="Jogler M."/>
            <person name="Boedeker C."/>
            <person name="Pinto D."/>
            <person name="Vollmers J."/>
            <person name="Rivas-Marin E."/>
            <person name="Kohn T."/>
            <person name="Peeters S.H."/>
            <person name="Heuer A."/>
            <person name="Rast P."/>
            <person name="Oberbeckmann S."/>
            <person name="Bunk B."/>
            <person name="Jeske O."/>
            <person name="Meyerdierks A."/>
            <person name="Storesund J.E."/>
            <person name="Kallscheuer N."/>
            <person name="Luecker S."/>
            <person name="Lage O.M."/>
            <person name="Pohl T."/>
            <person name="Merkel B.J."/>
            <person name="Hornburger P."/>
            <person name="Mueller R.-W."/>
            <person name="Bruemmer F."/>
            <person name="Labrenz M."/>
            <person name="Spormann A.M."/>
            <person name="Op Den Camp H."/>
            <person name="Overmann J."/>
            <person name="Amann R."/>
            <person name="Jetten M.S.M."/>
            <person name="Mascher T."/>
            <person name="Medema M.H."/>
            <person name="Devos D.P."/>
            <person name="Kaster A.-K."/>
            <person name="Ovreas L."/>
            <person name="Rohde M."/>
            <person name="Galperin M.Y."/>
            <person name="Jogler C."/>
        </authorList>
    </citation>
    <scope>NUCLEOTIDE SEQUENCE [LARGE SCALE GENOMIC DNA]</scope>
    <source>
        <strain evidence="2 3">Pla123a</strain>
    </source>
</reference>
<keyword evidence="1" id="KW-0175">Coiled coil</keyword>
<keyword evidence="3" id="KW-1185">Reference proteome</keyword>
<feature type="coiled-coil region" evidence="1">
    <location>
        <begin position="20"/>
        <end position="141"/>
    </location>
</feature>
<accession>A0A5C5YIF0</accession>
<gene>
    <name evidence="2" type="primary">smc_7</name>
    <name evidence="2" type="ORF">Pla123a_34660</name>
</gene>
<dbReference type="Gene3D" id="1.10.287.1490">
    <property type="match status" value="1"/>
</dbReference>
<dbReference type="Proteomes" id="UP000318478">
    <property type="component" value="Unassembled WGS sequence"/>
</dbReference>
<evidence type="ECO:0000256" key="1">
    <source>
        <dbReference type="SAM" id="Coils"/>
    </source>
</evidence>
<organism evidence="2 3">
    <name type="scientific">Posidoniimonas polymericola</name>
    <dbReference type="NCBI Taxonomy" id="2528002"/>
    <lineage>
        <taxon>Bacteria</taxon>
        <taxon>Pseudomonadati</taxon>
        <taxon>Planctomycetota</taxon>
        <taxon>Planctomycetia</taxon>
        <taxon>Pirellulales</taxon>
        <taxon>Lacipirellulaceae</taxon>
        <taxon>Posidoniimonas</taxon>
    </lineage>
</organism>
<protein>
    <submittedName>
        <fullName evidence="2">Chromosome partition protein Smc</fullName>
    </submittedName>
</protein>
<evidence type="ECO:0000313" key="3">
    <source>
        <dbReference type="Proteomes" id="UP000318478"/>
    </source>
</evidence>
<comment type="caution">
    <text evidence="2">The sequence shown here is derived from an EMBL/GenBank/DDBJ whole genome shotgun (WGS) entry which is preliminary data.</text>
</comment>
<proteinExistence type="predicted"/>
<dbReference type="OrthoDB" id="9853729at2"/>
<dbReference type="AlphaFoldDB" id="A0A5C5YIF0"/>
<evidence type="ECO:0000313" key="2">
    <source>
        <dbReference type="EMBL" id="TWT74642.1"/>
    </source>
</evidence>
<name>A0A5C5YIF0_9BACT</name>
<sequence>MATIALDPTRECLTSWSEQHQRFEEDLQESFDALDAYQRQLDAWQQRLAGEREQLEHERERLKEQADAAIAAAEQGDQTAELEAELIASRQRTEELEQQIASSETASIGLQGENAKLTGELHQAQRAAQELGVQLEATRAEMAQQNQHWSGEFSRVVKMLEQQQAAPAADFAPAAVAAPAGASDPVLGSVVAQFSKLRQQRAERGLK</sequence>
<dbReference type="RefSeq" id="WP_146589179.1">
    <property type="nucleotide sequence ID" value="NZ_SJPO01000008.1"/>
</dbReference>